<evidence type="ECO:0000313" key="2">
    <source>
        <dbReference type="Ensembl" id="ENSFHEP00000002028.1"/>
    </source>
</evidence>
<keyword evidence="1" id="KW-1133">Transmembrane helix</keyword>
<dbReference type="STRING" id="8078.ENSFHEP00000002028"/>
<dbReference type="AlphaFoldDB" id="A0A3Q2SRJ2"/>
<dbReference type="CDD" id="cd09951">
    <property type="entry name" value="HERV-Rb-like_HR1-HR2"/>
    <property type="match status" value="1"/>
</dbReference>
<dbReference type="GeneTree" id="ENSGT00530000064449"/>
<dbReference type="Gene3D" id="3.10.10.10">
    <property type="entry name" value="HIV Type 1 Reverse Transcriptase, subunit A, domain 1"/>
    <property type="match status" value="1"/>
</dbReference>
<dbReference type="Proteomes" id="UP000265000">
    <property type="component" value="Unplaced"/>
</dbReference>
<dbReference type="InterPro" id="IPR043128">
    <property type="entry name" value="Rev_trsase/Diguanyl_cyclase"/>
</dbReference>
<evidence type="ECO:0000313" key="3">
    <source>
        <dbReference type="Proteomes" id="UP000265000"/>
    </source>
</evidence>
<dbReference type="SUPFAM" id="SSF58069">
    <property type="entry name" value="Virus ectodomain"/>
    <property type="match status" value="1"/>
</dbReference>
<reference evidence="2" key="1">
    <citation type="submission" date="2025-08" db="UniProtKB">
        <authorList>
            <consortium name="Ensembl"/>
        </authorList>
    </citation>
    <scope>IDENTIFICATION</scope>
</reference>
<dbReference type="InterPro" id="IPR018154">
    <property type="entry name" value="TLV/ENV_coat_polyprotein"/>
</dbReference>
<reference evidence="2" key="2">
    <citation type="submission" date="2025-09" db="UniProtKB">
        <authorList>
            <consortium name="Ensembl"/>
        </authorList>
    </citation>
    <scope>IDENTIFICATION</scope>
</reference>
<organism evidence="2 3">
    <name type="scientific">Fundulus heteroclitus</name>
    <name type="common">Killifish</name>
    <name type="synonym">Mummichog</name>
    <dbReference type="NCBI Taxonomy" id="8078"/>
    <lineage>
        <taxon>Eukaryota</taxon>
        <taxon>Metazoa</taxon>
        <taxon>Chordata</taxon>
        <taxon>Craniata</taxon>
        <taxon>Vertebrata</taxon>
        <taxon>Euteleostomi</taxon>
        <taxon>Actinopterygii</taxon>
        <taxon>Neopterygii</taxon>
        <taxon>Teleostei</taxon>
        <taxon>Neoteleostei</taxon>
        <taxon>Acanthomorphata</taxon>
        <taxon>Ovalentaria</taxon>
        <taxon>Atherinomorphae</taxon>
        <taxon>Cyprinodontiformes</taxon>
        <taxon>Fundulidae</taxon>
        <taxon>Fundulus</taxon>
    </lineage>
</organism>
<accession>A0A3Q2SRJ2</accession>
<dbReference type="Pfam" id="PF00429">
    <property type="entry name" value="TLV_coat"/>
    <property type="match status" value="1"/>
</dbReference>
<sequence length="517" mass="57628">MTHHATLQFFLPDPSQYFNMRDISNALFSVPVDKTSQFWFAFTFKGQIYTYTRLPQGYCESSGGWPVGEGTLTRGPKTDSEMKPLILNSHLTTNEWFQVTTGVSGQTNNWLLMVEQAANMSGQSCVVCMGPRPLLQVVPAVMDAECLLEVMNKTVPITNCSQWEKIYPLAIAQKQKPLFSNKIAPSNFTCINMTNTGQKFGNLTSTWCKTIVTVSRHFSPVSRADVWWWCGDDRLFDKLPRNVSGTCGLVSLLLPVKVYPMTVTELMMHVARALPQKWSFRAKRDISWQAAGNPTYIDALGVPRGVPDEYKLVNQVGSGIVSVFCSWCTVNTNVARINYIHYNVQRLGNWTQSGFEAVHEQLAATSLMAFQNRIALDMLLAEKGGVCAIFGEECCTFIPNNTASNGSLTVAIEGLRSLNGKMEEHSGVDRSMWDSWLDVFGNYRTLISSVLVCTAVFAAILTLCGCCCIPWLRGLTQQLITTAIAPPQEQYPIFAPSDYTDNKKKKPIKETVFVDQV</sequence>
<dbReference type="InterPro" id="IPR043502">
    <property type="entry name" value="DNA/RNA_pol_sf"/>
</dbReference>
<evidence type="ECO:0000256" key="1">
    <source>
        <dbReference type="SAM" id="Phobius"/>
    </source>
</evidence>
<keyword evidence="3" id="KW-1185">Reference proteome</keyword>
<protein>
    <recommendedName>
        <fullName evidence="4">Envelope polyprotein</fullName>
    </recommendedName>
</protein>
<dbReference type="PANTHER" id="PTHR10424">
    <property type="entry name" value="VIRAL ENVELOPE PROTEIN"/>
    <property type="match status" value="1"/>
</dbReference>
<proteinExistence type="predicted"/>
<feature type="transmembrane region" description="Helical" evidence="1">
    <location>
        <begin position="446"/>
        <end position="472"/>
    </location>
</feature>
<dbReference type="Gene3D" id="3.30.70.270">
    <property type="match status" value="1"/>
</dbReference>
<dbReference type="Gene3D" id="1.10.287.210">
    <property type="match status" value="1"/>
</dbReference>
<dbReference type="SUPFAM" id="SSF56672">
    <property type="entry name" value="DNA/RNA polymerases"/>
    <property type="match status" value="1"/>
</dbReference>
<keyword evidence="1" id="KW-0472">Membrane</keyword>
<keyword evidence="1" id="KW-0812">Transmembrane</keyword>
<dbReference type="Ensembl" id="ENSFHET00000012906.1">
    <property type="protein sequence ID" value="ENSFHEP00000002028.1"/>
    <property type="gene ID" value="ENSFHEG00000002807.1"/>
</dbReference>
<name>A0A3Q2SRJ2_FUNHE</name>
<evidence type="ECO:0008006" key="4">
    <source>
        <dbReference type="Google" id="ProtNLM"/>
    </source>
</evidence>
<dbReference type="PANTHER" id="PTHR10424:SF80">
    <property type="entry name" value="ENVELOPE GLYCOPROTEIN"/>
    <property type="match status" value="1"/>
</dbReference>